<proteinExistence type="predicted"/>
<organism evidence="1 2">
    <name type="scientific">Roseovarius albus</name>
    <dbReference type="NCBI Taxonomy" id="1247867"/>
    <lineage>
        <taxon>Bacteria</taxon>
        <taxon>Pseudomonadati</taxon>
        <taxon>Pseudomonadota</taxon>
        <taxon>Alphaproteobacteria</taxon>
        <taxon>Rhodobacterales</taxon>
        <taxon>Roseobacteraceae</taxon>
        <taxon>Roseovarius</taxon>
    </lineage>
</organism>
<dbReference type="OrthoDB" id="894286at2"/>
<name>A0A1X6ZFH0_9RHOB</name>
<accession>A0A1X6ZFH0</accession>
<dbReference type="Proteomes" id="UP000193061">
    <property type="component" value="Unassembled WGS sequence"/>
</dbReference>
<protein>
    <submittedName>
        <fullName evidence="1">Uncharacterized protein</fullName>
    </submittedName>
</protein>
<reference evidence="1 2" key="1">
    <citation type="submission" date="2017-03" db="EMBL/GenBank/DDBJ databases">
        <authorList>
            <person name="Afonso C.L."/>
            <person name="Miller P.J."/>
            <person name="Scott M.A."/>
            <person name="Spackman E."/>
            <person name="Goraichik I."/>
            <person name="Dimitrov K.M."/>
            <person name="Suarez D.L."/>
            <person name="Swayne D.E."/>
        </authorList>
    </citation>
    <scope>NUCLEOTIDE SEQUENCE [LARGE SCALE GENOMIC DNA]</scope>
    <source>
        <strain evidence="1 2">CECT 7450</strain>
    </source>
</reference>
<dbReference type="EMBL" id="FWFX01000007">
    <property type="protein sequence ID" value="SLN50170.1"/>
    <property type="molecule type" value="Genomic_DNA"/>
</dbReference>
<keyword evidence="2" id="KW-1185">Reference proteome</keyword>
<dbReference type="RefSeq" id="WP_085806112.1">
    <property type="nucleotide sequence ID" value="NZ_FWFX01000007.1"/>
</dbReference>
<sequence>MTQPHEDRQKPLQNRVLPTGEIVVNSARGTLMGNRGILHDWDRCLGVSRWTHQAWVTCVLEFKNRHREIMAPRRYTELFFLDEAVALAAGHRPCGECRLEDYRRFRKYWDIAHGPATDLKSIDQQMHRDRVNRRREQVRHTAVLDNLPNGAFILFEGHPHLVWDDSLLRYTPRGYDRTFIRPRGGEVTVLTPLATLHVLRAGYMPAAPHAMSKTLSSKT</sequence>
<evidence type="ECO:0000313" key="2">
    <source>
        <dbReference type="Proteomes" id="UP000193061"/>
    </source>
</evidence>
<dbReference type="AlphaFoldDB" id="A0A1X6ZFH0"/>
<gene>
    <name evidence="1" type="ORF">ROA7450_02482</name>
</gene>
<evidence type="ECO:0000313" key="1">
    <source>
        <dbReference type="EMBL" id="SLN50170.1"/>
    </source>
</evidence>